<dbReference type="InterPro" id="IPR022385">
    <property type="entry name" value="Rhs_assc_core"/>
</dbReference>
<dbReference type="eggNOG" id="COG3209">
    <property type="taxonomic scope" value="Bacteria"/>
</dbReference>
<dbReference type="Gene3D" id="2.180.10.10">
    <property type="entry name" value="RHS repeat-associated core"/>
    <property type="match status" value="1"/>
</dbReference>
<dbReference type="HOGENOM" id="CLU_1304179_0_0_6"/>
<dbReference type="KEGG" id="swp:swp_2711"/>
<reference evidence="1 2" key="1">
    <citation type="journal article" date="2008" name="PLoS ONE">
        <title>Environmental adaptation: genomic analysis of the piezotolerant and psychrotolerant deep-sea iron reducing bacterium Shewanella piezotolerans WP3.</title>
        <authorList>
            <person name="Wang F."/>
            <person name="Wang J."/>
            <person name="Jian H."/>
            <person name="Zhang B."/>
            <person name="Li S."/>
            <person name="Wang F."/>
            <person name="Zeng X."/>
            <person name="Gao L."/>
            <person name="Bartlett D.H."/>
            <person name="Yu J."/>
            <person name="Hu S."/>
            <person name="Xiao X."/>
        </authorList>
    </citation>
    <scope>NUCLEOTIDE SEQUENCE [LARGE SCALE GENOMIC DNA]</scope>
    <source>
        <strain evidence="2">WP3 / JCM 13877</strain>
    </source>
</reference>
<dbReference type="AlphaFoldDB" id="B8CMQ2"/>
<sequence>MQARYYDPLIGRFYSNDPVGFTGAVDTFNRYSYVGNNPYKYTDPTGMTKEFDELMEKRKQEKRDECNKNPNCSGTSSRVITREVSGKLYNVKMYRCGTAECVASGANIPYEGNEKYFNALNNKAVDDGKVALTAISITTGIGGLYLTSARLHALAFGSASLNASITPNQDNFASMVLTGANPFLAKIHPTIAVGVSSYQVLIEAGVVIDDR</sequence>
<dbReference type="EMBL" id="CP000472">
    <property type="protein sequence ID" value="ACJ29442.1"/>
    <property type="molecule type" value="Genomic_DNA"/>
</dbReference>
<evidence type="ECO:0000313" key="1">
    <source>
        <dbReference type="EMBL" id="ACJ29442.1"/>
    </source>
</evidence>
<evidence type="ECO:0008006" key="3">
    <source>
        <dbReference type="Google" id="ProtNLM"/>
    </source>
</evidence>
<protein>
    <recommendedName>
        <fullName evidence="3">RHS repeat-associated core domain-containing protein</fullName>
    </recommendedName>
</protein>
<dbReference type="Proteomes" id="UP000000753">
    <property type="component" value="Chromosome"/>
</dbReference>
<dbReference type="STRING" id="225849.swp_2711"/>
<gene>
    <name evidence="1" type="ordered locus">swp_2711</name>
</gene>
<name>B8CMQ2_SHEPW</name>
<accession>B8CMQ2</accession>
<dbReference type="InterPro" id="IPR050708">
    <property type="entry name" value="T6SS_VgrG/RHS"/>
</dbReference>
<organism evidence="1 2">
    <name type="scientific">Shewanella piezotolerans (strain WP3 / JCM 13877)</name>
    <dbReference type="NCBI Taxonomy" id="225849"/>
    <lineage>
        <taxon>Bacteria</taxon>
        <taxon>Pseudomonadati</taxon>
        <taxon>Pseudomonadota</taxon>
        <taxon>Gammaproteobacteria</taxon>
        <taxon>Alteromonadales</taxon>
        <taxon>Shewanellaceae</taxon>
        <taxon>Shewanella</taxon>
    </lineage>
</organism>
<dbReference type="PANTHER" id="PTHR32305:SF15">
    <property type="entry name" value="PROTEIN RHSA-RELATED"/>
    <property type="match status" value="1"/>
</dbReference>
<proteinExistence type="predicted"/>
<keyword evidence="2" id="KW-1185">Reference proteome</keyword>
<evidence type="ECO:0000313" key="2">
    <source>
        <dbReference type="Proteomes" id="UP000000753"/>
    </source>
</evidence>
<dbReference type="PANTHER" id="PTHR32305">
    <property type="match status" value="1"/>
</dbReference>
<dbReference type="NCBIfam" id="TIGR03696">
    <property type="entry name" value="Rhs_assc_core"/>
    <property type="match status" value="1"/>
</dbReference>